<dbReference type="PANTHER" id="PTHR36707">
    <property type="entry name" value="T20M3.17 PROTEIN"/>
    <property type="match status" value="1"/>
</dbReference>
<organism evidence="1 2">
    <name type="scientific">Jatropha curcas</name>
    <name type="common">Barbados nut</name>
    <dbReference type="NCBI Taxonomy" id="180498"/>
    <lineage>
        <taxon>Eukaryota</taxon>
        <taxon>Viridiplantae</taxon>
        <taxon>Streptophyta</taxon>
        <taxon>Embryophyta</taxon>
        <taxon>Tracheophyta</taxon>
        <taxon>Spermatophyta</taxon>
        <taxon>Magnoliopsida</taxon>
        <taxon>eudicotyledons</taxon>
        <taxon>Gunneridae</taxon>
        <taxon>Pentapetalae</taxon>
        <taxon>rosids</taxon>
        <taxon>fabids</taxon>
        <taxon>Malpighiales</taxon>
        <taxon>Euphorbiaceae</taxon>
        <taxon>Crotonoideae</taxon>
        <taxon>Jatropheae</taxon>
        <taxon>Jatropha</taxon>
    </lineage>
</organism>
<sequence length="498" mass="56881">MAISGRKSTCVKRIVTRKKVAAVFTDRSSMEDDIDFDKQFLVKESNFDDDNESMWLSSVVSSPCSLFEEEYKFFTSSFYSSMVDDIDFDKQLLVKERSFDDDNDCTWLSSVVSSPCSLFKEDYIFSTSALEFSVDDKKVASVISENSSMEGDIDFDERLLVKGKSFDDDSECMWLSSAISSPYSLFEEDEILVKERNFDDDSEWTWLSSAISSPSPLFEEDDFSTSSLHLSDDDQLLIPWLSELNNSIELNPEEEASYLALWRETLDAESISKENLKEEDSPSSSSSMISDLDGLSFSVSLIDLEGEDSEWISDTELALQNFESGFNNPSTPPSNVKYEHTQYCDSPEAADFSDFDIKELLFWPSESKIDWKLEQTWKSFSMSPFWSPPKLRTLPETSYYKSLGSKYQVKEMDAKKGCRRKLEFSSSSMTSKLCNNNCTKKMESNLKSKCMAREFLQDDITTNRELPIEMLLGLEEFDGHEGVDSEFNEDVFSLDDSL</sequence>
<protein>
    <submittedName>
        <fullName evidence="1">Uncharacterized protein</fullName>
    </submittedName>
</protein>
<gene>
    <name evidence="1" type="ORF">JCGZ_23752</name>
</gene>
<dbReference type="KEGG" id="jcu:105629393"/>
<name>A0A067LE84_JATCU</name>
<dbReference type="PANTHER" id="PTHR36707:SF1">
    <property type="entry name" value="T20M3.17 PROTEIN"/>
    <property type="match status" value="1"/>
</dbReference>
<proteinExistence type="predicted"/>
<reference evidence="1 2" key="1">
    <citation type="journal article" date="2014" name="PLoS ONE">
        <title>Global Analysis of Gene Expression Profiles in Physic Nut (Jatropha curcas L.) Seedlings Exposed to Salt Stress.</title>
        <authorList>
            <person name="Zhang L."/>
            <person name="Zhang C."/>
            <person name="Wu P."/>
            <person name="Chen Y."/>
            <person name="Li M."/>
            <person name="Jiang H."/>
            <person name="Wu G."/>
        </authorList>
    </citation>
    <scope>NUCLEOTIDE SEQUENCE [LARGE SCALE GENOMIC DNA]</scope>
    <source>
        <strain evidence="2">cv. GZQX0401</strain>
        <tissue evidence="1">Young leaves</tissue>
    </source>
</reference>
<dbReference type="AlphaFoldDB" id="A0A067LE84"/>
<evidence type="ECO:0000313" key="1">
    <source>
        <dbReference type="EMBL" id="KDP42810.1"/>
    </source>
</evidence>
<dbReference type="OrthoDB" id="773993at2759"/>
<dbReference type="Proteomes" id="UP000027138">
    <property type="component" value="Unassembled WGS sequence"/>
</dbReference>
<keyword evidence="2" id="KW-1185">Reference proteome</keyword>
<evidence type="ECO:0000313" key="2">
    <source>
        <dbReference type="Proteomes" id="UP000027138"/>
    </source>
</evidence>
<accession>A0A067LE84</accession>
<dbReference type="EMBL" id="KK914286">
    <property type="protein sequence ID" value="KDP42810.1"/>
    <property type="molecule type" value="Genomic_DNA"/>
</dbReference>